<sequence length="304" mass="32613">MAERFGGKFSPSPRPSSRSETESLPAERLPRVQHRQEGWPFWIVVAALPFGAGAFGAGPEVLARSLGALGVLALGAYLLREGLRAEAAYEARRVARRPAFPRKIFAAVLIGAGLALGATDPAMGLAGAAVTGLIGLGLTVAAFGFDPARDKGMEGIDPIQQNRVARAVEAGEAHLAAMREAIARAQDGRLETRVAAFAETARALFRAVEEDPGDLSAARRYMGVYLQGARDATAQFADLWAQSRDSKARADYEALLDDLERNFTARTRDLIANGREGLEIEIEVLRERLAREGLAPAETETHNP</sequence>
<reference evidence="3 4" key="1">
    <citation type="submission" date="2016-10" db="EMBL/GenBank/DDBJ databases">
        <title>Rhodobacter sp. LPB0142, isolated from sea water.</title>
        <authorList>
            <person name="Kim E."/>
            <person name="Yi H."/>
        </authorList>
    </citation>
    <scope>NUCLEOTIDE SEQUENCE [LARGE SCALE GENOMIC DNA]</scope>
    <source>
        <strain evidence="3 4">LPB0142</strain>
    </source>
</reference>
<proteinExistence type="predicted"/>
<evidence type="ECO:0000313" key="3">
    <source>
        <dbReference type="EMBL" id="AOZ68691.1"/>
    </source>
</evidence>
<protein>
    <recommendedName>
        <fullName evidence="5">5-bromo-4-chloroindolyl phosphate hydrolysis protein</fullName>
    </recommendedName>
</protein>
<feature type="transmembrane region" description="Helical" evidence="2">
    <location>
        <begin position="100"/>
        <end position="119"/>
    </location>
</feature>
<organism evidence="3 4">
    <name type="scientific">Rhodobacter xanthinilyticus</name>
    <dbReference type="NCBI Taxonomy" id="1850250"/>
    <lineage>
        <taxon>Bacteria</taxon>
        <taxon>Pseudomonadati</taxon>
        <taxon>Pseudomonadota</taxon>
        <taxon>Alphaproteobacteria</taxon>
        <taxon>Rhodobacterales</taxon>
        <taxon>Rhodobacter group</taxon>
        <taxon>Rhodobacter</taxon>
    </lineage>
</organism>
<name>A0A1D9MA46_9RHOB</name>
<evidence type="ECO:0000313" key="4">
    <source>
        <dbReference type="Proteomes" id="UP000176562"/>
    </source>
</evidence>
<dbReference type="EMBL" id="CP017781">
    <property type="protein sequence ID" value="AOZ68691.1"/>
    <property type="molecule type" value="Genomic_DNA"/>
</dbReference>
<feature type="transmembrane region" description="Helical" evidence="2">
    <location>
        <begin position="38"/>
        <end position="55"/>
    </location>
</feature>
<feature type="transmembrane region" description="Helical" evidence="2">
    <location>
        <begin position="125"/>
        <end position="145"/>
    </location>
</feature>
<evidence type="ECO:0008006" key="5">
    <source>
        <dbReference type="Google" id="ProtNLM"/>
    </source>
</evidence>
<dbReference type="STRING" id="1850250.LPB142_04640"/>
<accession>A0A1D9MA46</accession>
<evidence type="ECO:0000256" key="1">
    <source>
        <dbReference type="SAM" id="MobiDB-lite"/>
    </source>
</evidence>
<dbReference type="Proteomes" id="UP000176562">
    <property type="component" value="Chromosome"/>
</dbReference>
<dbReference type="AlphaFoldDB" id="A0A1D9MA46"/>
<dbReference type="Pfam" id="PF10112">
    <property type="entry name" value="Halogen_Hydrol"/>
    <property type="match status" value="1"/>
</dbReference>
<keyword evidence="2" id="KW-0812">Transmembrane</keyword>
<gene>
    <name evidence="3" type="ORF">LPB142_04640</name>
</gene>
<keyword evidence="2" id="KW-1133">Transmembrane helix</keyword>
<evidence type="ECO:0000256" key="2">
    <source>
        <dbReference type="SAM" id="Phobius"/>
    </source>
</evidence>
<feature type="transmembrane region" description="Helical" evidence="2">
    <location>
        <begin position="61"/>
        <end position="79"/>
    </location>
</feature>
<keyword evidence="2" id="KW-0472">Membrane</keyword>
<dbReference type="KEGG" id="rhp:LPB142_04640"/>
<dbReference type="InterPro" id="IPR018770">
    <property type="entry name" value="ChloroindolylP_hydrolase"/>
</dbReference>
<feature type="region of interest" description="Disordered" evidence="1">
    <location>
        <begin position="1"/>
        <end position="28"/>
    </location>
</feature>
<dbReference type="RefSeq" id="WP_068765971.1">
    <property type="nucleotide sequence ID" value="NZ_CP017781.1"/>
</dbReference>
<keyword evidence="4" id="KW-1185">Reference proteome</keyword>